<sequence length="366" mass="39383">MKQFVSLKSKKEESGGIDSSPGNNEVSSLRLASAEGKATNETGEPSLAAKTEDVSNGDEAPSAQSVDNSGEGALLPSKDSNDQMFDGASLERCSECSRSTGKSKRSRRKRSRSSSSLQSHSSFDSKRRQSSSGQSPASSYNSRTSGRERTPNKRDSSPPSQIPALDNEGADNIYQPVFVLTTETELPWPSSHVRRTKCSPSITYSCALRGAFKHLLAAHRKIREETWAKRCLEIEEQLSKISSSEWSSSEQSDSDISEKTRSSRSSSATRSPARRHSRSTGSNSSRNSVGGSNSRSGSRGSVGRSNASSCSSGHRSRSRSRSTNVSVSATSPEHSPKGKRKSEKSASESSCKPEKSEKIYSTSSSE</sequence>
<dbReference type="WBParaSite" id="TMUE_2000007489.1">
    <property type="protein sequence ID" value="TMUE_2000007489.1"/>
    <property type="gene ID" value="WBGene00290873"/>
</dbReference>
<feature type="compositionally biased region" description="Low complexity" evidence="1">
    <location>
        <begin position="279"/>
        <end position="313"/>
    </location>
</feature>
<name>A0A5S6QJZ3_TRIMR</name>
<evidence type="ECO:0000256" key="1">
    <source>
        <dbReference type="SAM" id="MobiDB-lite"/>
    </source>
</evidence>
<organism evidence="2 3">
    <name type="scientific">Trichuris muris</name>
    <name type="common">Mouse whipworm</name>
    <dbReference type="NCBI Taxonomy" id="70415"/>
    <lineage>
        <taxon>Eukaryota</taxon>
        <taxon>Metazoa</taxon>
        <taxon>Ecdysozoa</taxon>
        <taxon>Nematoda</taxon>
        <taxon>Enoplea</taxon>
        <taxon>Dorylaimia</taxon>
        <taxon>Trichinellida</taxon>
        <taxon>Trichuridae</taxon>
        <taxon>Trichuris</taxon>
    </lineage>
</organism>
<feature type="compositionally biased region" description="Basic residues" evidence="1">
    <location>
        <begin position="101"/>
        <end position="112"/>
    </location>
</feature>
<feature type="compositionally biased region" description="Basic and acidic residues" evidence="1">
    <location>
        <begin position="343"/>
        <end position="358"/>
    </location>
</feature>
<proteinExistence type="predicted"/>
<feature type="region of interest" description="Disordered" evidence="1">
    <location>
        <begin position="242"/>
        <end position="366"/>
    </location>
</feature>
<evidence type="ECO:0000313" key="3">
    <source>
        <dbReference type="WBParaSite" id="TMUE_2000007489.1"/>
    </source>
</evidence>
<feature type="region of interest" description="Disordered" evidence="1">
    <location>
        <begin position="1"/>
        <end position="170"/>
    </location>
</feature>
<evidence type="ECO:0000313" key="2">
    <source>
        <dbReference type="Proteomes" id="UP000046395"/>
    </source>
</evidence>
<keyword evidence="2" id="KW-1185">Reference proteome</keyword>
<reference evidence="3" key="1">
    <citation type="submission" date="2019-12" db="UniProtKB">
        <authorList>
            <consortium name="WormBaseParasite"/>
        </authorList>
    </citation>
    <scope>IDENTIFICATION</scope>
</reference>
<feature type="compositionally biased region" description="Low complexity" evidence="1">
    <location>
        <begin position="321"/>
        <end position="331"/>
    </location>
</feature>
<feature type="compositionally biased region" description="Low complexity" evidence="1">
    <location>
        <begin position="130"/>
        <end position="142"/>
    </location>
</feature>
<feature type="compositionally biased region" description="Low complexity" evidence="1">
    <location>
        <begin position="113"/>
        <end position="122"/>
    </location>
</feature>
<accession>A0A5S6QJZ3</accession>
<protein>
    <submittedName>
        <fullName evidence="3">Uncharacterized protein</fullName>
    </submittedName>
</protein>
<dbReference type="AlphaFoldDB" id="A0A5S6QJZ3"/>
<feature type="compositionally biased region" description="Basic and acidic residues" evidence="1">
    <location>
        <begin position="145"/>
        <end position="156"/>
    </location>
</feature>
<feature type="compositionally biased region" description="Low complexity" evidence="1">
    <location>
        <begin position="242"/>
        <end position="251"/>
    </location>
</feature>
<dbReference type="Proteomes" id="UP000046395">
    <property type="component" value="Unassembled WGS sequence"/>
</dbReference>